<proteinExistence type="predicted"/>
<dbReference type="GO" id="GO:0005524">
    <property type="term" value="F:ATP binding"/>
    <property type="evidence" value="ECO:0007669"/>
    <property type="project" value="UniProtKB-KW"/>
</dbReference>
<evidence type="ECO:0000256" key="1">
    <source>
        <dbReference type="ARBA" id="ARBA00022741"/>
    </source>
</evidence>
<comment type="caution">
    <text evidence="4">The sequence shown here is derived from an EMBL/GenBank/DDBJ whole genome shotgun (WGS) entry which is preliminary data.</text>
</comment>
<sequence length="212" mass="23749">MVSREQILSAEKLVGNSEVFLDLLDRVSSLAKVNRPVLIIGERGTGKEMIAQRLHYLSNRWEGPMVTINCAAIAPELLTSELFGHERGAFTGAMFSREGKFELADHGTLFLDEISSSSLEFQEQVLRVIEYNKFQRVGGTRTIEVDTRIIAATNENLFALADQGDFKQDLLDRLTFAVIQVPPLRMRKEDIPVLANHFGAKMLIEMGISELP</sequence>
<evidence type="ECO:0000256" key="2">
    <source>
        <dbReference type="ARBA" id="ARBA00022840"/>
    </source>
</evidence>
<dbReference type="EMBL" id="BARS01023830">
    <property type="protein sequence ID" value="GAG01115.1"/>
    <property type="molecule type" value="Genomic_DNA"/>
</dbReference>
<protein>
    <recommendedName>
        <fullName evidence="3">Sigma-54 factor interaction domain-containing protein</fullName>
    </recommendedName>
</protein>
<evidence type="ECO:0000259" key="3">
    <source>
        <dbReference type="PROSITE" id="PS50045"/>
    </source>
</evidence>
<dbReference type="SUPFAM" id="SSF52540">
    <property type="entry name" value="P-loop containing nucleoside triphosphate hydrolases"/>
    <property type="match status" value="1"/>
</dbReference>
<dbReference type="PROSITE" id="PS50045">
    <property type="entry name" value="SIGMA54_INTERACT_4"/>
    <property type="match status" value="1"/>
</dbReference>
<keyword evidence="2" id="KW-0067">ATP-binding</keyword>
<reference evidence="4" key="1">
    <citation type="journal article" date="2014" name="Front. Microbiol.">
        <title>High frequency of phylogenetically diverse reductive dehalogenase-homologous genes in deep subseafloor sedimentary metagenomes.</title>
        <authorList>
            <person name="Kawai M."/>
            <person name="Futagami T."/>
            <person name="Toyoda A."/>
            <person name="Takaki Y."/>
            <person name="Nishi S."/>
            <person name="Hori S."/>
            <person name="Arai W."/>
            <person name="Tsubouchi T."/>
            <person name="Morono Y."/>
            <person name="Uchiyama I."/>
            <person name="Ito T."/>
            <person name="Fujiyama A."/>
            <person name="Inagaki F."/>
            <person name="Takami H."/>
        </authorList>
    </citation>
    <scope>NUCLEOTIDE SEQUENCE</scope>
    <source>
        <strain evidence="4">Expedition CK06-06</strain>
    </source>
</reference>
<dbReference type="SMART" id="SM00382">
    <property type="entry name" value="AAA"/>
    <property type="match status" value="1"/>
</dbReference>
<gene>
    <name evidence="4" type="ORF">S01H1_37916</name>
</gene>
<feature type="non-terminal residue" evidence="4">
    <location>
        <position position="212"/>
    </location>
</feature>
<dbReference type="AlphaFoldDB" id="X0U6C7"/>
<name>X0U6C7_9ZZZZ</name>
<organism evidence="4">
    <name type="scientific">marine sediment metagenome</name>
    <dbReference type="NCBI Taxonomy" id="412755"/>
    <lineage>
        <taxon>unclassified sequences</taxon>
        <taxon>metagenomes</taxon>
        <taxon>ecological metagenomes</taxon>
    </lineage>
</organism>
<dbReference type="InterPro" id="IPR002078">
    <property type="entry name" value="Sigma_54_int"/>
</dbReference>
<feature type="domain" description="Sigma-54 factor interaction" evidence="3">
    <location>
        <begin position="13"/>
        <end position="212"/>
    </location>
</feature>
<accession>X0U6C7</accession>
<dbReference type="FunFam" id="3.40.50.300:FF:000006">
    <property type="entry name" value="DNA-binding transcriptional regulator NtrC"/>
    <property type="match status" value="1"/>
</dbReference>
<dbReference type="InterPro" id="IPR027417">
    <property type="entry name" value="P-loop_NTPase"/>
</dbReference>
<dbReference type="InterPro" id="IPR003593">
    <property type="entry name" value="AAA+_ATPase"/>
</dbReference>
<dbReference type="PANTHER" id="PTHR32071:SF38">
    <property type="entry name" value="PSP OPERON TRANSCRIPTIONAL ACTIVATOR"/>
    <property type="match status" value="1"/>
</dbReference>
<dbReference type="CDD" id="cd00009">
    <property type="entry name" value="AAA"/>
    <property type="match status" value="1"/>
</dbReference>
<dbReference type="Gene3D" id="3.40.50.300">
    <property type="entry name" value="P-loop containing nucleotide triphosphate hydrolases"/>
    <property type="match status" value="1"/>
</dbReference>
<keyword evidence="1" id="KW-0547">Nucleotide-binding</keyword>
<evidence type="ECO:0000313" key="4">
    <source>
        <dbReference type="EMBL" id="GAG01115.1"/>
    </source>
</evidence>
<dbReference type="PANTHER" id="PTHR32071">
    <property type="entry name" value="TRANSCRIPTIONAL REGULATORY PROTEIN"/>
    <property type="match status" value="1"/>
</dbReference>
<dbReference type="GO" id="GO:0006355">
    <property type="term" value="P:regulation of DNA-templated transcription"/>
    <property type="evidence" value="ECO:0007669"/>
    <property type="project" value="InterPro"/>
</dbReference>
<dbReference type="Pfam" id="PF00158">
    <property type="entry name" value="Sigma54_activat"/>
    <property type="match status" value="1"/>
</dbReference>